<reference evidence="1 2" key="1">
    <citation type="submission" date="2019-03" db="EMBL/GenBank/DDBJ databases">
        <title>Single cell metagenomics reveals metabolic interactions within the superorganism composed of flagellate Streblomastix strix and complex community of Bacteroidetes bacteria on its surface.</title>
        <authorList>
            <person name="Treitli S.C."/>
            <person name="Kolisko M."/>
            <person name="Husnik F."/>
            <person name="Keeling P."/>
            <person name="Hampl V."/>
        </authorList>
    </citation>
    <scope>NUCLEOTIDE SEQUENCE [LARGE SCALE GENOMIC DNA]</scope>
    <source>
        <strain evidence="1">ST1C</strain>
    </source>
</reference>
<protein>
    <recommendedName>
        <fullName evidence="3">SPRY domain-containing protein</fullName>
    </recommendedName>
</protein>
<gene>
    <name evidence="1" type="ORF">EZS28_001815</name>
</gene>
<evidence type="ECO:0000313" key="1">
    <source>
        <dbReference type="EMBL" id="KAA6402654.1"/>
    </source>
</evidence>
<sequence>MADLSEYNVINGLPGLGPDILLEILSELRLIPDAIHIIGINKKTLQLQNHDRFYKIIESLSFPIQLINPDLQEIDFIDVDDVRKKISKKISNKISKKINYKNITVSLSQVLENGIGIVRDTYNIPDDTNPYYSPHCNNMVSYGMNYYGNGNGEVHYLRKGTSGNIAFNDNQIIKAEFDSEKGTLIFFVDEEHQPVYVSGINEKVRFFITIGFPYQCCTIRSLKKLIKPATKHIPNENAIHW</sequence>
<comment type="caution">
    <text evidence="1">The sequence shown here is derived from an EMBL/GenBank/DDBJ whole genome shotgun (WGS) entry which is preliminary data.</text>
</comment>
<proteinExistence type="predicted"/>
<evidence type="ECO:0008006" key="3">
    <source>
        <dbReference type="Google" id="ProtNLM"/>
    </source>
</evidence>
<evidence type="ECO:0000313" key="2">
    <source>
        <dbReference type="Proteomes" id="UP000324800"/>
    </source>
</evidence>
<accession>A0A5J4X604</accession>
<dbReference type="EMBL" id="SNRW01000205">
    <property type="protein sequence ID" value="KAA6402654.1"/>
    <property type="molecule type" value="Genomic_DNA"/>
</dbReference>
<name>A0A5J4X604_9EUKA</name>
<dbReference type="AlphaFoldDB" id="A0A5J4X604"/>
<organism evidence="1 2">
    <name type="scientific">Streblomastix strix</name>
    <dbReference type="NCBI Taxonomy" id="222440"/>
    <lineage>
        <taxon>Eukaryota</taxon>
        <taxon>Metamonada</taxon>
        <taxon>Preaxostyla</taxon>
        <taxon>Oxymonadida</taxon>
        <taxon>Streblomastigidae</taxon>
        <taxon>Streblomastix</taxon>
    </lineage>
</organism>
<dbReference type="Proteomes" id="UP000324800">
    <property type="component" value="Unassembled WGS sequence"/>
</dbReference>